<feature type="region of interest" description="Disordered" evidence="1">
    <location>
        <begin position="353"/>
        <end position="379"/>
    </location>
</feature>
<name>A0A6A7B364_9PLEO</name>
<evidence type="ECO:0000313" key="3">
    <source>
        <dbReference type="EMBL" id="KAF2849624.1"/>
    </source>
</evidence>
<dbReference type="EMBL" id="MU006310">
    <property type="protein sequence ID" value="KAF2849624.1"/>
    <property type="molecule type" value="Genomic_DNA"/>
</dbReference>
<dbReference type="PANTHER" id="PTHR40619:SF3">
    <property type="entry name" value="FUNGAL STAND N-TERMINAL GOODBYE DOMAIN-CONTAINING PROTEIN"/>
    <property type="match status" value="1"/>
</dbReference>
<protein>
    <recommendedName>
        <fullName evidence="2">DUF7708 domain-containing protein</fullName>
    </recommendedName>
</protein>
<sequence length="624" mass="69860">MSSNPPIFAKVVESFIVNHLRKSTHRGFDDIQQIALKTSQSQLVRNLPQSEMIARDDPGSPDAGDVAAADDDEPLEQYYRNADVESARFIEAMQKFSDTANKGKGKKNRIAVGANTWGDVLAELDTAASCRKDTGTKWGKMKQQFRKISGKADSVSAWVQVLPSQSQYFSIICGGLKLILGAASRLNDLEDEIAQALMKIPGILSGTNRNLNVFRRSPELHEKSAALFVSVLSLLEHILKYYTLKTSGKIIAAFIKQSDYDKEMSEKIEILEYQSQEFFQAAQTCNNEATESTRVEVKQTRQEQVAGFRQTNAHLGVAQSENIAGHTATQQKLDMLFQFLLPFKEMLASNDRIHPSTQDMRGPNLPDSPRSRSAPSIRKRKKYNEDCLRVLDYDADQTLFDIQSNLGCIRGLSRPAQDRAMNIIRHPRLQAWLGKPGSTFLFLNGGNTTPGPMRRQPTSFVCAEVVASLERVRKRASESDNAQYFDMIVLSVFAAEHANQDDPRTGATGIMHSLLAQLLSRYPFFSLETLENLRKIDPEHVPSLIDEFLLLVDLLPTDIILVVVVDAITVYENSPSRIRDVERVLEGLVAITDMNDFEYCIRKVLVTSPKGLCPRRTSTQCPRI</sequence>
<evidence type="ECO:0000259" key="2">
    <source>
        <dbReference type="Pfam" id="PF24809"/>
    </source>
</evidence>
<dbReference type="InterPro" id="IPR056125">
    <property type="entry name" value="DUF7708"/>
</dbReference>
<dbReference type="Pfam" id="PF24809">
    <property type="entry name" value="DUF7708"/>
    <property type="match status" value="1"/>
</dbReference>
<evidence type="ECO:0000256" key="1">
    <source>
        <dbReference type="SAM" id="MobiDB-lite"/>
    </source>
</evidence>
<reference evidence="3" key="1">
    <citation type="submission" date="2020-01" db="EMBL/GenBank/DDBJ databases">
        <authorList>
            <consortium name="DOE Joint Genome Institute"/>
            <person name="Haridas S."/>
            <person name="Albert R."/>
            <person name="Binder M."/>
            <person name="Bloem J."/>
            <person name="Labutti K."/>
            <person name="Salamov A."/>
            <person name="Andreopoulos B."/>
            <person name="Baker S.E."/>
            <person name="Barry K."/>
            <person name="Bills G."/>
            <person name="Bluhm B.H."/>
            <person name="Cannon C."/>
            <person name="Castanera R."/>
            <person name="Culley D.E."/>
            <person name="Daum C."/>
            <person name="Ezra D."/>
            <person name="Gonzalez J.B."/>
            <person name="Henrissat B."/>
            <person name="Kuo A."/>
            <person name="Liang C."/>
            <person name="Lipzen A."/>
            <person name="Lutzoni F."/>
            <person name="Magnuson J."/>
            <person name="Mondo S."/>
            <person name="Nolan M."/>
            <person name="Ohm R."/>
            <person name="Pangilinan J."/>
            <person name="Park H.-J."/>
            <person name="Ramirez L."/>
            <person name="Alfaro M."/>
            <person name="Sun H."/>
            <person name="Tritt A."/>
            <person name="Yoshinaga Y."/>
            <person name="Zwiers L.-H."/>
            <person name="Turgeon B.G."/>
            <person name="Goodwin S.B."/>
            <person name="Spatafora J.W."/>
            <person name="Crous P.W."/>
            <person name="Grigoriev I.V."/>
        </authorList>
    </citation>
    <scope>NUCLEOTIDE SEQUENCE</scope>
    <source>
        <strain evidence="3">IPT5</strain>
    </source>
</reference>
<dbReference type="AlphaFoldDB" id="A0A6A7B364"/>
<accession>A0A6A7B364</accession>
<evidence type="ECO:0000313" key="4">
    <source>
        <dbReference type="Proteomes" id="UP000799423"/>
    </source>
</evidence>
<gene>
    <name evidence="3" type="ORF">T440DRAFT_518866</name>
</gene>
<feature type="domain" description="DUF7708" evidence="2">
    <location>
        <begin position="146"/>
        <end position="272"/>
    </location>
</feature>
<dbReference type="OrthoDB" id="5419927at2759"/>
<dbReference type="Proteomes" id="UP000799423">
    <property type="component" value="Unassembled WGS sequence"/>
</dbReference>
<organism evidence="3 4">
    <name type="scientific">Plenodomus tracheiphilus IPT5</name>
    <dbReference type="NCBI Taxonomy" id="1408161"/>
    <lineage>
        <taxon>Eukaryota</taxon>
        <taxon>Fungi</taxon>
        <taxon>Dikarya</taxon>
        <taxon>Ascomycota</taxon>
        <taxon>Pezizomycotina</taxon>
        <taxon>Dothideomycetes</taxon>
        <taxon>Pleosporomycetidae</taxon>
        <taxon>Pleosporales</taxon>
        <taxon>Pleosporineae</taxon>
        <taxon>Leptosphaeriaceae</taxon>
        <taxon>Plenodomus</taxon>
    </lineage>
</organism>
<proteinExistence type="predicted"/>
<keyword evidence="4" id="KW-1185">Reference proteome</keyword>
<dbReference type="PANTHER" id="PTHR40619">
    <property type="entry name" value="FUNGAL STAND N-TERMINAL GOODBYE DOMAIN-CONTAINING PROTEIN"/>
    <property type="match status" value="1"/>
</dbReference>